<evidence type="ECO:0008006" key="4">
    <source>
        <dbReference type="Google" id="ProtNLM"/>
    </source>
</evidence>
<name>A0A2G5U9Y4_9PELO</name>
<comment type="caution">
    <text evidence="2">The sequence shown here is derived from an EMBL/GenBank/DDBJ whole genome shotgun (WGS) entry which is preliminary data.</text>
</comment>
<dbReference type="Proteomes" id="UP000230233">
    <property type="component" value="Chromosome IV"/>
</dbReference>
<keyword evidence="1" id="KW-0812">Transmembrane</keyword>
<evidence type="ECO:0000313" key="3">
    <source>
        <dbReference type="Proteomes" id="UP000230233"/>
    </source>
</evidence>
<organism evidence="2 3">
    <name type="scientific">Caenorhabditis nigoni</name>
    <dbReference type="NCBI Taxonomy" id="1611254"/>
    <lineage>
        <taxon>Eukaryota</taxon>
        <taxon>Metazoa</taxon>
        <taxon>Ecdysozoa</taxon>
        <taxon>Nematoda</taxon>
        <taxon>Chromadorea</taxon>
        <taxon>Rhabditida</taxon>
        <taxon>Rhabditina</taxon>
        <taxon>Rhabditomorpha</taxon>
        <taxon>Rhabditoidea</taxon>
        <taxon>Rhabditidae</taxon>
        <taxon>Peloderinae</taxon>
        <taxon>Caenorhabditis</taxon>
    </lineage>
</organism>
<gene>
    <name evidence="2" type="primary">Cnig_chr_IV.g15363</name>
    <name evidence="2" type="ORF">B9Z55_015363</name>
</gene>
<accession>A0A2G5U9Y4</accession>
<evidence type="ECO:0000313" key="2">
    <source>
        <dbReference type="EMBL" id="PIC36317.1"/>
    </source>
</evidence>
<reference evidence="3" key="1">
    <citation type="submission" date="2017-10" db="EMBL/GenBank/DDBJ databases">
        <title>Rapid genome shrinkage in a self-fertile nematode reveals novel sperm competition proteins.</title>
        <authorList>
            <person name="Yin D."/>
            <person name="Schwarz E.M."/>
            <person name="Thomas C.G."/>
            <person name="Felde R.L."/>
            <person name="Korf I.F."/>
            <person name="Cutter A.D."/>
            <person name="Schartner C.M."/>
            <person name="Ralston E.J."/>
            <person name="Meyer B.J."/>
            <person name="Haag E.S."/>
        </authorList>
    </citation>
    <scope>NUCLEOTIDE SEQUENCE [LARGE SCALE GENOMIC DNA]</scope>
    <source>
        <strain evidence="3">JU1422</strain>
    </source>
</reference>
<keyword evidence="3" id="KW-1185">Reference proteome</keyword>
<dbReference type="EMBL" id="PDUG01000004">
    <property type="protein sequence ID" value="PIC36317.1"/>
    <property type="molecule type" value="Genomic_DNA"/>
</dbReference>
<dbReference type="STRING" id="1611254.A0A2G5U9Y4"/>
<proteinExistence type="predicted"/>
<sequence length="456" mass="51178">MPNGFDLWENEKTHVQNLGNNGAVLAEKLSEIPKGLPLFEKFADDLPSLSPSGIVKKIESYPEKYQIIAEVKIRLGELEGLTPELDKVKSHSEKTKINDLFASTSTWFENSGANRIFNCLENTTVIGALGNVSWAQSKFVLSELKPDNKYVQDFKESEKSVQSKIDEWEKLSNNIKMQIRNQRSAENRPKLKNPFLVNRDLSYAVKLFHDLVAADNMDYSALTNSEIEIDAIIRNMTDRALRSNLITLFDSDTRKTLRSLPSIIAEIEKKIGKVPSDKEGVSNAFKNIKMEGLSDVKIGELTDMLMLAGLPLNQNVTEEIKYTELEFSNGSTKLANGLKAFLLAHTFLSAVLSPEDKAAIDSQDSSGYNFQWWHAVVAVLGAVVITILIRFIHFCVKNKGEKERFKKALTDTFTFNQKKKDIEIVELASGETGSYITNSDLTKEDENVVSGVKWLK</sequence>
<dbReference type="AlphaFoldDB" id="A0A2G5U9Y4"/>
<evidence type="ECO:0000256" key="1">
    <source>
        <dbReference type="SAM" id="Phobius"/>
    </source>
</evidence>
<feature type="transmembrane region" description="Helical" evidence="1">
    <location>
        <begin position="372"/>
        <end position="396"/>
    </location>
</feature>
<keyword evidence="1" id="KW-1133">Transmembrane helix</keyword>
<dbReference type="OrthoDB" id="5908322at2759"/>
<keyword evidence="1" id="KW-0472">Membrane</keyword>
<protein>
    <recommendedName>
        <fullName evidence="4">Domain of unknown function WSN domain-containing protein</fullName>
    </recommendedName>
</protein>